<reference evidence="2 3" key="1">
    <citation type="journal article" date="2013" name="Curr. Biol.">
        <title>The Genome of the Foraminiferan Reticulomyxa filosa.</title>
        <authorList>
            <person name="Glockner G."/>
            <person name="Hulsmann N."/>
            <person name="Schleicher M."/>
            <person name="Noegel A.A."/>
            <person name="Eichinger L."/>
            <person name="Gallinger C."/>
            <person name="Pawlowski J."/>
            <person name="Sierra R."/>
            <person name="Euteneuer U."/>
            <person name="Pillet L."/>
            <person name="Moustafa A."/>
            <person name="Platzer M."/>
            <person name="Groth M."/>
            <person name="Szafranski K."/>
            <person name="Schliwa M."/>
        </authorList>
    </citation>
    <scope>NUCLEOTIDE SEQUENCE [LARGE SCALE GENOMIC DNA]</scope>
</reference>
<dbReference type="Proteomes" id="UP000023152">
    <property type="component" value="Unassembled WGS sequence"/>
</dbReference>
<organism evidence="2 3">
    <name type="scientific">Reticulomyxa filosa</name>
    <dbReference type="NCBI Taxonomy" id="46433"/>
    <lineage>
        <taxon>Eukaryota</taxon>
        <taxon>Sar</taxon>
        <taxon>Rhizaria</taxon>
        <taxon>Retaria</taxon>
        <taxon>Foraminifera</taxon>
        <taxon>Monothalamids</taxon>
        <taxon>Reticulomyxidae</taxon>
        <taxon>Reticulomyxa</taxon>
    </lineage>
</organism>
<evidence type="ECO:0000256" key="1">
    <source>
        <dbReference type="SAM" id="MobiDB-lite"/>
    </source>
</evidence>
<comment type="caution">
    <text evidence="2">The sequence shown here is derived from an EMBL/GenBank/DDBJ whole genome shotgun (WGS) entry which is preliminary data.</text>
</comment>
<evidence type="ECO:0000313" key="3">
    <source>
        <dbReference type="Proteomes" id="UP000023152"/>
    </source>
</evidence>
<sequence length="242" mass="28199">MIEYPQVVTFLQSCGYAYVARKFGKLKISGAELLLLKDSHIFEIVFGDKAESKRRDKSTQSENAKETQNGNGKENEHEHEHESESENDNNESKDEMTTYDTQSKRQDYCKNIARHVKDFAVKSHFERVYQNTWVQLDKDATDKPELLEVAKVIRMLRLGWEFGPLQFWKDDGVFFDKIDNILAFLCSNESIQDRFIRHFPGYLIDDVHASEDKSDPLTPTRLHDLASTMHESIPLKKLYVFL</sequence>
<gene>
    <name evidence="2" type="ORF">RFI_03411</name>
</gene>
<proteinExistence type="predicted"/>
<accession>X6P7T1</accession>
<dbReference type="AlphaFoldDB" id="X6P7T1"/>
<feature type="compositionally biased region" description="Basic and acidic residues" evidence="1">
    <location>
        <begin position="73"/>
        <end position="102"/>
    </location>
</feature>
<dbReference type="EMBL" id="ASPP01003195">
    <property type="protein sequence ID" value="ETO33692.1"/>
    <property type="molecule type" value="Genomic_DNA"/>
</dbReference>
<feature type="region of interest" description="Disordered" evidence="1">
    <location>
        <begin position="52"/>
        <end position="102"/>
    </location>
</feature>
<name>X6P7T1_RETFI</name>
<feature type="compositionally biased region" description="Basic and acidic residues" evidence="1">
    <location>
        <begin position="52"/>
        <end position="65"/>
    </location>
</feature>
<keyword evidence="3" id="KW-1185">Reference proteome</keyword>
<protein>
    <submittedName>
        <fullName evidence="2">Uncharacterized protein</fullName>
    </submittedName>
</protein>
<evidence type="ECO:0000313" key="2">
    <source>
        <dbReference type="EMBL" id="ETO33692.1"/>
    </source>
</evidence>